<keyword evidence="10" id="KW-1185">Reference proteome</keyword>
<dbReference type="InterPro" id="IPR052017">
    <property type="entry name" value="TSUP"/>
</dbReference>
<evidence type="ECO:0000313" key="10">
    <source>
        <dbReference type="Proteomes" id="UP000722625"/>
    </source>
</evidence>
<dbReference type="Pfam" id="PF01925">
    <property type="entry name" value="TauE"/>
    <property type="match status" value="1"/>
</dbReference>
<gene>
    <name evidence="9" type="ORF">KHA90_16405</name>
</gene>
<protein>
    <recommendedName>
        <fullName evidence="8">Probable membrane transporter protein</fullName>
    </recommendedName>
</protein>
<evidence type="ECO:0000313" key="9">
    <source>
        <dbReference type="EMBL" id="MBS7232601.1"/>
    </source>
</evidence>
<evidence type="ECO:0000256" key="5">
    <source>
        <dbReference type="ARBA" id="ARBA00022692"/>
    </source>
</evidence>
<name>A0ABS5PE75_9FLAO</name>
<evidence type="ECO:0000256" key="8">
    <source>
        <dbReference type="RuleBase" id="RU363041"/>
    </source>
</evidence>
<feature type="transmembrane region" description="Helical" evidence="8">
    <location>
        <begin position="231"/>
        <end position="251"/>
    </location>
</feature>
<dbReference type="PANTHER" id="PTHR30269:SF0">
    <property type="entry name" value="MEMBRANE TRANSPORTER PROTEIN YFCA-RELATED"/>
    <property type="match status" value="1"/>
</dbReference>
<dbReference type="Proteomes" id="UP000722625">
    <property type="component" value="Unassembled WGS sequence"/>
</dbReference>
<dbReference type="InterPro" id="IPR002781">
    <property type="entry name" value="TM_pro_TauE-like"/>
</dbReference>
<keyword evidence="7 8" id="KW-0472">Membrane</keyword>
<comment type="subcellular location">
    <subcellularLocation>
        <location evidence="1 8">Cell membrane</location>
        <topology evidence="1 8">Multi-pass membrane protein</topology>
    </subcellularLocation>
</comment>
<organism evidence="9 10">
    <name type="scientific">Flavobacterium psychroterrae</name>
    <dbReference type="NCBI Taxonomy" id="2133767"/>
    <lineage>
        <taxon>Bacteria</taxon>
        <taxon>Pseudomonadati</taxon>
        <taxon>Bacteroidota</taxon>
        <taxon>Flavobacteriia</taxon>
        <taxon>Flavobacteriales</taxon>
        <taxon>Flavobacteriaceae</taxon>
        <taxon>Flavobacterium</taxon>
    </lineage>
</organism>
<feature type="transmembrane region" description="Helical" evidence="8">
    <location>
        <begin position="143"/>
        <end position="169"/>
    </location>
</feature>
<dbReference type="PANTHER" id="PTHR30269">
    <property type="entry name" value="TRANSMEMBRANE PROTEIN YFCA"/>
    <property type="match status" value="1"/>
</dbReference>
<feature type="transmembrane region" description="Helical" evidence="8">
    <location>
        <begin position="76"/>
        <end position="97"/>
    </location>
</feature>
<feature type="transmembrane region" description="Helical" evidence="8">
    <location>
        <begin position="6"/>
        <end position="30"/>
    </location>
</feature>
<reference evidence="9 10" key="1">
    <citation type="journal article" date="2018" name="Int. J. Syst. Evol. Microbiol.">
        <title>Flavobacterium chryseum sp. nov. and Flavobacterium psychroterrae sp. nov., novel environmental bacteria isolated from Antarctica.</title>
        <authorList>
            <person name="Kralova S."/>
            <person name="Svec P."/>
            <person name="Busse H.J."/>
            <person name="Stankova E."/>
            <person name="Vaczi P."/>
            <person name="Sedlacek I."/>
        </authorList>
    </citation>
    <scope>NUCLEOTIDE SEQUENCE [LARGE SCALE GENOMIC DNA]</scope>
    <source>
        <strain evidence="9 10">CCM 8827</strain>
    </source>
</reference>
<dbReference type="RefSeq" id="WP_213302966.1">
    <property type="nucleotide sequence ID" value="NZ_JAGYVZ010000016.1"/>
</dbReference>
<keyword evidence="6 8" id="KW-1133">Transmembrane helix</keyword>
<evidence type="ECO:0000256" key="7">
    <source>
        <dbReference type="ARBA" id="ARBA00023136"/>
    </source>
</evidence>
<evidence type="ECO:0000256" key="1">
    <source>
        <dbReference type="ARBA" id="ARBA00004651"/>
    </source>
</evidence>
<feature type="transmembrane region" description="Helical" evidence="8">
    <location>
        <begin position="103"/>
        <end position="122"/>
    </location>
</feature>
<comment type="caution">
    <text evidence="9">The sequence shown here is derived from an EMBL/GenBank/DDBJ whole genome shotgun (WGS) entry which is preliminary data.</text>
</comment>
<evidence type="ECO:0000256" key="6">
    <source>
        <dbReference type="ARBA" id="ARBA00022989"/>
    </source>
</evidence>
<keyword evidence="5 8" id="KW-0812">Transmembrane</keyword>
<dbReference type="EMBL" id="JAGYVZ010000016">
    <property type="protein sequence ID" value="MBS7232601.1"/>
    <property type="molecule type" value="Genomic_DNA"/>
</dbReference>
<keyword evidence="4 8" id="KW-1003">Cell membrane</keyword>
<keyword evidence="3" id="KW-0813">Transport</keyword>
<feature type="transmembrane region" description="Helical" evidence="8">
    <location>
        <begin position="189"/>
        <end position="219"/>
    </location>
</feature>
<accession>A0ABS5PE75</accession>
<sequence>MYYSDFILLFIAGLAGGALNATIGGGWFIVFPSLIYLGKQPVSSNATTTTTLLCGHLASMASEQNPIPLDKNIKRYFGIISLAGGAAGAFLLIIFSHQTFELIGPYLLLCSWLMFTFNKTILSYFDSKKYKAFEYSHRKLISLFILNVYGSYFGAGVGMMFIALLRYYGMKNDTQLNGFKDLMVALNNGIAVLIFIYSGLIQWQFALVLIAGSLFGGYYGVKVSNKINMQVVKRVMIVVGAIVTLYFLNVLDLDLIV</sequence>
<evidence type="ECO:0000256" key="4">
    <source>
        <dbReference type="ARBA" id="ARBA00022475"/>
    </source>
</evidence>
<evidence type="ECO:0000256" key="3">
    <source>
        <dbReference type="ARBA" id="ARBA00022448"/>
    </source>
</evidence>
<comment type="similarity">
    <text evidence="2 8">Belongs to the 4-toluene sulfonate uptake permease (TSUP) (TC 2.A.102) family.</text>
</comment>
<evidence type="ECO:0000256" key="2">
    <source>
        <dbReference type="ARBA" id="ARBA00009142"/>
    </source>
</evidence>
<proteinExistence type="inferred from homology"/>